<proteinExistence type="predicted"/>
<name>A0A4D9DWQ7_9SAUR</name>
<reference evidence="1 2" key="2">
    <citation type="submission" date="2019-04" db="EMBL/GenBank/DDBJ databases">
        <title>The genome sequence of big-headed turtle.</title>
        <authorList>
            <person name="Gong S."/>
        </authorList>
    </citation>
    <scope>NUCLEOTIDE SEQUENCE [LARGE SCALE GENOMIC DNA]</scope>
    <source>
        <strain evidence="1">DO16091913</strain>
        <tissue evidence="1">Muscle</tissue>
    </source>
</reference>
<gene>
    <name evidence="1" type="ORF">DR999_PMT17144</name>
</gene>
<keyword evidence="2" id="KW-1185">Reference proteome</keyword>
<evidence type="ECO:0000313" key="2">
    <source>
        <dbReference type="Proteomes" id="UP000297703"/>
    </source>
</evidence>
<sequence>MGTGVLSGSISSKWSLLQVSLQQKAFSKTFQLKIIDQSYSCGFWTVTDYIASELGWRVESTLAQEGEIRAPSAGASEPHSDWVCVTPRLCSVSQPRVLLHALLGHDEVKY</sequence>
<protein>
    <submittedName>
        <fullName evidence="1">Huntingtin-interacting protein 1</fullName>
    </submittedName>
</protein>
<reference evidence="1 2" key="1">
    <citation type="submission" date="2019-04" db="EMBL/GenBank/DDBJ databases">
        <title>Draft genome of the big-headed turtle Platysternon megacephalum.</title>
        <authorList>
            <person name="Gong S."/>
        </authorList>
    </citation>
    <scope>NUCLEOTIDE SEQUENCE [LARGE SCALE GENOMIC DNA]</scope>
    <source>
        <strain evidence="1">DO16091913</strain>
        <tissue evidence="1">Muscle</tissue>
    </source>
</reference>
<accession>A0A4D9DWQ7</accession>
<dbReference type="Proteomes" id="UP000297703">
    <property type="component" value="Unassembled WGS sequence"/>
</dbReference>
<organism evidence="1 2">
    <name type="scientific">Platysternon megacephalum</name>
    <name type="common">big-headed turtle</name>
    <dbReference type="NCBI Taxonomy" id="55544"/>
    <lineage>
        <taxon>Eukaryota</taxon>
        <taxon>Metazoa</taxon>
        <taxon>Chordata</taxon>
        <taxon>Craniata</taxon>
        <taxon>Vertebrata</taxon>
        <taxon>Euteleostomi</taxon>
        <taxon>Archelosauria</taxon>
        <taxon>Testudinata</taxon>
        <taxon>Testudines</taxon>
        <taxon>Cryptodira</taxon>
        <taxon>Durocryptodira</taxon>
        <taxon>Testudinoidea</taxon>
        <taxon>Platysternidae</taxon>
        <taxon>Platysternon</taxon>
    </lineage>
</organism>
<dbReference type="AlphaFoldDB" id="A0A4D9DWQ7"/>
<comment type="caution">
    <text evidence="1">The sequence shown here is derived from an EMBL/GenBank/DDBJ whole genome shotgun (WGS) entry which is preliminary data.</text>
</comment>
<evidence type="ECO:0000313" key="1">
    <source>
        <dbReference type="EMBL" id="TFK00712.1"/>
    </source>
</evidence>
<dbReference type="EMBL" id="QXTE01000259">
    <property type="protein sequence ID" value="TFK00712.1"/>
    <property type="molecule type" value="Genomic_DNA"/>
</dbReference>